<dbReference type="InterPro" id="IPR001434">
    <property type="entry name" value="OmcB-like_DUF11"/>
</dbReference>
<protein>
    <recommendedName>
        <fullName evidence="1">DUF11 domain-containing protein</fullName>
    </recommendedName>
</protein>
<organism evidence="2 3">
    <name type="scientific">Thiothrix lacustris</name>
    <dbReference type="NCBI Taxonomy" id="525917"/>
    <lineage>
        <taxon>Bacteria</taxon>
        <taxon>Pseudomonadati</taxon>
        <taxon>Pseudomonadota</taxon>
        <taxon>Gammaproteobacteria</taxon>
        <taxon>Thiotrichales</taxon>
        <taxon>Thiotrichaceae</taxon>
        <taxon>Thiothrix</taxon>
    </lineage>
</organism>
<name>A0A1Y1QTK5_9GAMM</name>
<dbReference type="AlphaFoldDB" id="A0A1Y1QTK5"/>
<sequence>MEVTSADLKITDMQCNGVRAGNEITVTTTLTIHNDHDDAARHIQVIVVLPPTSHVVSTTPGAVVGPSYPPTPGSPWSTNGYVIFLHPDKMDVKATFKMTLVTKMLDTYVKNPIAAFVFGSLPDPNPSNNYHEAAIIIT</sequence>
<dbReference type="Pfam" id="PF01345">
    <property type="entry name" value="DUF11"/>
    <property type="match status" value="1"/>
</dbReference>
<comment type="caution">
    <text evidence="2">The sequence shown here is derived from an EMBL/GenBank/DDBJ whole genome shotgun (WGS) entry which is preliminary data.</text>
</comment>
<evidence type="ECO:0000313" key="3">
    <source>
        <dbReference type="Proteomes" id="UP000192491"/>
    </source>
</evidence>
<feature type="domain" description="DUF11" evidence="1">
    <location>
        <begin position="7"/>
        <end position="134"/>
    </location>
</feature>
<evidence type="ECO:0000259" key="1">
    <source>
        <dbReference type="Pfam" id="PF01345"/>
    </source>
</evidence>
<dbReference type="EMBL" id="MTEJ01000051">
    <property type="protein sequence ID" value="OQX13169.1"/>
    <property type="molecule type" value="Genomic_DNA"/>
</dbReference>
<evidence type="ECO:0000313" key="2">
    <source>
        <dbReference type="EMBL" id="OQX13169.1"/>
    </source>
</evidence>
<proteinExistence type="predicted"/>
<dbReference type="Proteomes" id="UP000192491">
    <property type="component" value="Unassembled WGS sequence"/>
</dbReference>
<accession>A0A1Y1QTK5</accession>
<gene>
    <name evidence="2" type="ORF">BWK73_12950</name>
</gene>
<reference evidence="2 3" key="1">
    <citation type="submission" date="2017-01" db="EMBL/GenBank/DDBJ databases">
        <title>Novel large sulfur bacteria in the metagenomes of groundwater-fed chemosynthetic microbial mats in the Lake Huron basin.</title>
        <authorList>
            <person name="Sharrar A.M."/>
            <person name="Flood B.E."/>
            <person name="Bailey J.V."/>
            <person name="Jones D.S."/>
            <person name="Biddanda B."/>
            <person name="Ruberg S.A."/>
            <person name="Marcus D.N."/>
            <person name="Dick G.J."/>
        </authorList>
    </citation>
    <scope>NUCLEOTIDE SEQUENCE [LARGE SCALE GENOMIC DNA]</scope>
    <source>
        <strain evidence="2">A8</strain>
    </source>
</reference>